<dbReference type="AlphaFoldDB" id="A0A0F9C4R9"/>
<sequence>YKVTVTDQTNAAVGMDSIHITVIAKPIKPDITTVGITTFCEGDRVQLSSSAGFSWQWSNGETTRVIYAKTTGSYTVNVIDEFGCASEPSDAEPVTVNPKPATPTMLASGDTDICPGDSVDLTSSDGDNYIWSTGESTKTIRIKTAGNYYVQTQTADGCKSDTSLVTPVTIKTPPDAPTITTSGPTDFCLGDSVDLESSAGTTWLWSNGETTRTIRVKTAGSYSAQITDGTGCLSIPSADTDITTKTPPDAPMITTSGPTDFCPGDSVDLESSAGTTWLWSNGETTRTIRVKTAGSYTAQITDGTGCLSIPSADTDITLYPVPVAPVITSGGSTDICENDSLLLSSSAGTSYLWSTGEISSTIYAKSAGSYTVQVSNSQGCWSPLSSPINITTQPAPIKPIISFTGNTDFCQGDSLVLTSSAADSYLWSNSGTTPAIIVRTADTYSVRVASANGCLSIPSDAVNITVNSLPVKPSISGDNEYCTGDSVQLSGPAASSYIWSTGESTQTIFATSGSFTLKVGDAKGCMSPISDPYSVTENPLPAKPAIS</sequence>
<evidence type="ECO:0008006" key="2">
    <source>
        <dbReference type="Google" id="ProtNLM"/>
    </source>
</evidence>
<feature type="non-terminal residue" evidence="1">
    <location>
        <position position="547"/>
    </location>
</feature>
<name>A0A0F9C4R9_9ZZZZ</name>
<feature type="non-terminal residue" evidence="1">
    <location>
        <position position="1"/>
    </location>
</feature>
<accession>A0A0F9C4R9</accession>
<gene>
    <name evidence="1" type="ORF">LCGC14_2368070</name>
</gene>
<dbReference type="EMBL" id="LAZR01034848">
    <property type="protein sequence ID" value="KKL39753.1"/>
    <property type="molecule type" value="Genomic_DNA"/>
</dbReference>
<reference evidence="1" key="1">
    <citation type="journal article" date="2015" name="Nature">
        <title>Complex archaea that bridge the gap between prokaryotes and eukaryotes.</title>
        <authorList>
            <person name="Spang A."/>
            <person name="Saw J.H."/>
            <person name="Jorgensen S.L."/>
            <person name="Zaremba-Niedzwiedzka K."/>
            <person name="Martijn J."/>
            <person name="Lind A.E."/>
            <person name="van Eijk R."/>
            <person name="Schleper C."/>
            <person name="Guy L."/>
            <person name="Ettema T.J."/>
        </authorList>
    </citation>
    <scope>NUCLEOTIDE SEQUENCE</scope>
</reference>
<protein>
    <recommendedName>
        <fullName evidence="2">Ig-like domain-containing protein</fullName>
    </recommendedName>
</protein>
<proteinExistence type="predicted"/>
<comment type="caution">
    <text evidence="1">The sequence shown here is derived from an EMBL/GenBank/DDBJ whole genome shotgun (WGS) entry which is preliminary data.</text>
</comment>
<evidence type="ECO:0000313" key="1">
    <source>
        <dbReference type="EMBL" id="KKL39753.1"/>
    </source>
</evidence>
<organism evidence="1">
    <name type="scientific">marine sediment metagenome</name>
    <dbReference type="NCBI Taxonomy" id="412755"/>
    <lineage>
        <taxon>unclassified sequences</taxon>
        <taxon>metagenomes</taxon>
        <taxon>ecological metagenomes</taxon>
    </lineage>
</organism>